<organism evidence="3 4">
    <name type="scientific">Aliishimia ponticola</name>
    <dbReference type="NCBI Taxonomy" id="2499833"/>
    <lineage>
        <taxon>Bacteria</taxon>
        <taxon>Pseudomonadati</taxon>
        <taxon>Pseudomonadota</taxon>
        <taxon>Alphaproteobacteria</taxon>
        <taxon>Rhodobacterales</taxon>
        <taxon>Paracoccaceae</taxon>
        <taxon>Aliishimia</taxon>
    </lineage>
</organism>
<keyword evidence="2" id="KW-1133">Transmembrane helix</keyword>
<evidence type="ECO:0000313" key="4">
    <source>
        <dbReference type="Proteomes" id="UP000306602"/>
    </source>
</evidence>
<protein>
    <submittedName>
        <fullName evidence="3">Uncharacterized protein</fullName>
    </submittedName>
</protein>
<evidence type="ECO:0000256" key="1">
    <source>
        <dbReference type="SAM" id="MobiDB-lite"/>
    </source>
</evidence>
<name>A0A4S4N9C7_9RHOB</name>
<accession>A0A4S4N9C7</accession>
<keyword evidence="2" id="KW-0812">Transmembrane</keyword>
<dbReference type="EMBL" id="SRKY01000004">
    <property type="protein sequence ID" value="THH35205.1"/>
    <property type="molecule type" value="Genomic_DNA"/>
</dbReference>
<feature type="region of interest" description="Disordered" evidence="1">
    <location>
        <begin position="79"/>
        <end position="98"/>
    </location>
</feature>
<gene>
    <name evidence="3" type="ORF">E4Z66_15385</name>
</gene>
<dbReference type="AlphaFoldDB" id="A0A4S4N9C7"/>
<evidence type="ECO:0000256" key="2">
    <source>
        <dbReference type="SAM" id="Phobius"/>
    </source>
</evidence>
<dbReference type="Proteomes" id="UP000306602">
    <property type="component" value="Unassembled WGS sequence"/>
</dbReference>
<keyword evidence="2" id="KW-0472">Membrane</keyword>
<evidence type="ECO:0000313" key="3">
    <source>
        <dbReference type="EMBL" id="THH35205.1"/>
    </source>
</evidence>
<reference evidence="3 4" key="1">
    <citation type="submission" date="2019-04" db="EMBL/GenBank/DDBJ databases">
        <title>Shimia ponticola sp. nov., isolated from seawater.</title>
        <authorList>
            <person name="Kim Y.-O."/>
            <person name="Yoon J.-H."/>
        </authorList>
    </citation>
    <scope>NUCLEOTIDE SEQUENCE [LARGE SCALE GENOMIC DNA]</scope>
    <source>
        <strain evidence="3 4">MYP11</strain>
    </source>
</reference>
<proteinExistence type="predicted"/>
<feature type="transmembrane region" description="Helical" evidence="2">
    <location>
        <begin position="27"/>
        <end position="51"/>
    </location>
</feature>
<keyword evidence="4" id="KW-1185">Reference proteome</keyword>
<sequence length="98" mass="10585">MALITIVLACALGAVAGGTHVAFGGTWWQGLMIYAGFSTILPTFVILSAVVSEAFIMRRPSADPAADLEQWHDWQMEEEARAERGNLQEAPAPVRKTA</sequence>
<comment type="caution">
    <text evidence="3">The sequence shown here is derived from an EMBL/GenBank/DDBJ whole genome shotgun (WGS) entry which is preliminary data.</text>
</comment>
<dbReference type="RefSeq" id="WP_136463940.1">
    <property type="nucleotide sequence ID" value="NZ_SRKY01000004.1"/>
</dbReference>